<evidence type="ECO:0000313" key="2">
    <source>
        <dbReference type="Proteomes" id="UP000183995"/>
    </source>
</evidence>
<organism evidence="1 2">
    <name type="scientific">Sporobacter termitidis DSM 10068</name>
    <dbReference type="NCBI Taxonomy" id="1123282"/>
    <lineage>
        <taxon>Bacteria</taxon>
        <taxon>Bacillati</taxon>
        <taxon>Bacillota</taxon>
        <taxon>Clostridia</taxon>
        <taxon>Eubacteriales</taxon>
        <taxon>Oscillospiraceae</taxon>
        <taxon>Sporobacter</taxon>
    </lineage>
</organism>
<sequence>MKKPRRVFAAHGENKMKSVISGGVYVGNDSSRAGKRQSVLHAISMTKKLKGFFVMDYDCMDWPPSTWRTCPVTKEESLDAR</sequence>
<dbReference type="AlphaFoldDB" id="A0A1M5Y799"/>
<accession>A0A1M5Y799</accession>
<reference evidence="1 2" key="1">
    <citation type="submission" date="2016-11" db="EMBL/GenBank/DDBJ databases">
        <authorList>
            <person name="Jaros S."/>
            <person name="Januszkiewicz K."/>
            <person name="Wedrychowicz H."/>
        </authorList>
    </citation>
    <scope>NUCLEOTIDE SEQUENCE [LARGE SCALE GENOMIC DNA]</scope>
    <source>
        <strain evidence="1 2">DSM 10068</strain>
    </source>
</reference>
<keyword evidence="2" id="KW-1185">Reference proteome</keyword>
<name>A0A1M5Y799_9FIRM</name>
<proteinExistence type="predicted"/>
<protein>
    <submittedName>
        <fullName evidence="1">Uncharacterized protein</fullName>
    </submittedName>
</protein>
<gene>
    <name evidence="1" type="ORF">SAMN02745823_02309</name>
</gene>
<dbReference type="Proteomes" id="UP000183995">
    <property type="component" value="Unassembled WGS sequence"/>
</dbReference>
<evidence type="ECO:0000313" key="1">
    <source>
        <dbReference type="EMBL" id="SHI07961.1"/>
    </source>
</evidence>
<dbReference type="EMBL" id="FQXV01000007">
    <property type="protein sequence ID" value="SHI07961.1"/>
    <property type="molecule type" value="Genomic_DNA"/>
</dbReference>